<dbReference type="RefSeq" id="WP_087479901.1">
    <property type="nucleotide sequence ID" value="NZ_AP024883.1"/>
</dbReference>
<dbReference type="PANTHER" id="PTHR37954">
    <property type="entry name" value="BLL4979 PROTEIN"/>
    <property type="match status" value="1"/>
</dbReference>
<organism evidence="2 3">
    <name type="scientific">Vibrio mangrovi</name>
    <dbReference type="NCBI Taxonomy" id="474394"/>
    <lineage>
        <taxon>Bacteria</taxon>
        <taxon>Pseudomonadati</taxon>
        <taxon>Pseudomonadota</taxon>
        <taxon>Gammaproteobacteria</taxon>
        <taxon>Vibrionales</taxon>
        <taxon>Vibrionaceae</taxon>
        <taxon>Vibrio</taxon>
    </lineage>
</organism>
<dbReference type="EMBL" id="JAWRCO010000001">
    <property type="protein sequence ID" value="MDW6003298.1"/>
    <property type="molecule type" value="Genomic_DNA"/>
</dbReference>
<gene>
    <name evidence="1" type="ORF">SBX37_10605</name>
    <name evidence="2" type="ORF">VIM7927_01151</name>
</gene>
<evidence type="ECO:0000313" key="4">
    <source>
        <dbReference type="Proteomes" id="UP001283366"/>
    </source>
</evidence>
<dbReference type="PANTHER" id="PTHR37954:SF3">
    <property type="entry name" value="DUF169 DOMAIN-CONTAINING PROTEIN"/>
    <property type="match status" value="1"/>
</dbReference>
<dbReference type="OrthoDB" id="9255498at2"/>
<evidence type="ECO:0000313" key="1">
    <source>
        <dbReference type="EMBL" id="MDW6003298.1"/>
    </source>
</evidence>
<dbReference type="EMBL" id="FXXI01000001">
    <property type="protein sequence ID" value="SMR99913.1"/>
    <property type="molecule type" value="Genomic_DNA"/>
</dbReference>
<reference evidence="1 4" key="2">
    <citation type="submission" date="2023-11" db="EMBL/GenBank/DDBJ databases">
        <title>Plant-associative lifestyle of Vibrio porteresiae and its evolutionary dynamics.</title>
        <authorList>
            <person name="Rameshkumar N."/>
            <person name="Kirti K."/>
        </authorList>
    </citation>
    <scope>NUCLEOTIDE SEQUENCE [LARGE SCALE GENOMIC DNA]</scope>
    <source>
        <strain evidence="1 4">MSSRF38</strain>
    </source>
</reference>
<protein>
    <submittedName>
        <fullName evidence="1">DUF169 domain-containing protein</fullName>
    </submittedName>
</protein>
<reference evidence="2 3" key="1">
    <citation type="submission" date="2017-05" db="EMBL/GenBank/DDBJ databases">
        <authorList>
            <person name="Song R."/>
            <person name="Chenine A.L."/>
            <person name="Ruprecht R.M."/>
        </authorList>
    </citation>
    <scope>NUCLEOTIDE SEQUENCE [LARGE SCALE GENOMIC DNA]</scope>
    <source>
        <strain evidence="2 3">CECT 7927</strain>
    </source>
</reference>
<name>A0A1Y6IV45_9VIBR</name>
<accession>A0A1Y6IV45</accession>
<keyword evidence="4" id="KW-1185">Reference proteome</keyword>
<dbReference type="AlphaFoldDB" id="A0A1Y6IV45"/>
<evidence type="ECO:0000313" key="2">
    <source>
        <dbReference type="EMBL" id="SMR99913.1"/>
    </source>
</evidence>
<dbReference type="InterPro" id="IPR003748">
    <property type="entry name" value="DUF169"/>
</dbReference>
<proteinExistence type="predicted"/>
<evidence type="ECO:0000313" key="3">
    <source>
        <dbReference type="Proteomes" id="UP000196125"/>
    </source>
</evidence>
<dbReference type="Proteomes" id="UP000196125">
    <property type="component" value="Unassembled WGS sequence"/>
</dbReference>
<dbReference type="Proteomes" id="UP001283366">
    <property type="component" value="Unassembled WGS sequence"/>
</dbReference>
<sequence>MLSDKAKDMFKKLNLSIPAIAIKYLPVKPEGIEHCEKKMALCQYIKEAQETGKTFYITKENDTCYGKLSLGMEPKPPVTASGQAGLDFGVYKSLAGCRKLYQELPVIVPGSINYVVYSPVADCQFDPDLIIAFAELPQADIIMRATSYISGDFWESKSTPVISCSWMYAYPVISGKVNHITTGFYHGLKRRNVFESGLRMISIPFNKIDEVATALDEMDWTTIAFRDDQESKSELKRRVDHWQEMAIEMGCSCDLH</sequence>
<dbReference type="Pfam" id="PF02596">
    <property type="entry name" value="DUF169"/>
    <property type="match status" value="1"/>
</dbReference>